<evidence type="ECO:0000259" key="2">
    <source>
        <dbReference type="SMART" id="SM00939"/>
    </source>
</evidence>
<dbReference type="Pfam" id="PF08530">
    <property type="entry name" value="PepX_C"/>
    <property type="match status" value="1"/>
</dbReference>
<dbReference type="Gene3D" id="3.40.50.1820">
    <property type="entry name" value="alpha/beta hydrolase"/>
    <property type="match status" value="1"/>
</dbReference>
<dbReference type="InterPro" id="IPR029058">
    <property type="entry name" value="AB_hydrolase_fold"/>
</dbReference>
<accession>A0ABP9DCU5</accession>
<proteinExistence type="predicted"/>
<evidence type="ECO:0000313" key="3">
    <source>
        <dbReference type="EMBL" id="GAA4835953.1"/>
    </source>
</evidence>
<dbReference type="SMART" id="SM00939">
    <property type="entry name" value="PepX_C"/>
    <property type="match status" value="1"/>
</dbReference>
<keyword evidence="4" id="KW-1185">Reference proteome</keyword>
<dbReference type="RefSeq" id="WP_345695394.1">
    <property type="nucleotide sequence ID" value="NZ_BAABIS010000001.1"/>
</dbReference>
<dbReference type="Proteomes" id="UP001501752">
    <property type="component" value="Unassembled WGS sequence"/>
</dbReference>
<dbReference type="EMBL" id="BAABIS010000001">
    <property type="protein sequence ID" value="GAA4835953.1"/>
    <property type="molecule type" value="Genomic_DNA"/>
</dbReference>
<name>A0ABP9DCU5_9ACTN</name>
<feature type="domain" description="Xaa-Pro dipeptidyl-peptidase C-terminal" evidence="2">
    <location>
        <begin position="354"/>
        <end position="581"/>
    </location>
</feature>
<dbReference type="Gene3D" id="2.60.120.260">
    <property type="entry name" value="Galactose-binding domain-like"/>
    <property type="match status" value="1"/>
</dbReference>
<evidence type="ECO:0000256" key="1">
    <source>
        <dbReference type="ARBA" id="ARBA00022801"/>
    </source>
</evidence>
<dbReference type="InterPro" id="IPR013736">
    <property type="entry name" value="Xaa-Pro_dipept_C"/>
</dbReference>
<dbReference type="SUPFAM" id="SSF53474">
    <property type="entry name" value="alpha/beta-Hydrolases"/>
    <property type="match status" value="1"/>
</dbReference>
<dbReference type="InterPro" id="IPR008979">
    <property type="entry name" value="Galactose-bd-like_sf"/>
</dbReference>
<dbReference type="SUPFAM" id="SSF49785">
    <property type="entry name" value="Galactose-binding domain-like"/>
    <property type="match status" value="1"/>
</dbReference>
<gene>
    <name evidence="3" type="ORF">GCM10023235_08470</name>
</gene>
<dbReference type="GO" id="GO:0016787">
    <property type="term" value="F:hydrolase activity"/>
    <property type="evidence" value="ECO:0007669"/>
    <property type="project" value="UniProtKB-KW"/>
</dbReference>
<evidence type="ECO:0000313" key="4">
    <source>
        <dbReference type="Proteomes" id="UP001501752"/>
    </source>
</evidence>
<organism evidence="3 4">
    <name type="scientific">Kitasatospora terrestris</name>
    <dbReference type="NCBI Taxonomy" id="258051"/>
    <lineage>
        <taxon>Bacteria</taxon>
        <taxon>Bacillati</taxon>
        <taxon>Actinomycetota</taxon>
        <taxon>Actinomycetes</taxon>
        <taxon>Kitasatosporales</taxon>
        <taxon>Streptomycetaceae</taxon>
        <taxon>Kitasatospora</taxon>
    </lineage>
</organism>
<dbReference type="Pfam" id="PF02129">
    <property type="entry name" value="Peptidase_S15"/>
    <property type="match status" value="1"/>
</dbReference>
<dbReference type="InterPro" id="IPR000383">
    <property type="entry name" value="Xaa-Pro-like_dom"/>
</dbReference>
<protein>
    <submittedName>
        <fullName evidence="3">CocE/NonD family hydrolase</fullName>
    </submittedName>
</protein>
<keyword evidence="1 3" id="KW-0378">Hydrolase</keyword>
<sequence>MSDPMADGAPTPITPNQLAKVRSSGLWSSATTVSPEAAGVGEALVATLKGSAEQPLLTPELQQLVSDVQQIATLDWPYITAHDGIRLSAHTIRINDGKPHPVVVVPSGWTPFGWVLFEYLYLRLALRGYHVIAYSPRGIGLTFPLSDGRYLDAPFTSQGFVDVAGPNDWHDGSTVIDYAQQYFEPSKVAFFGESYGSGISQLVAANDPAARVDAVVALSTWGDLEEALLGNDTRHLAAVEALAAFTGGPEERKFDPPTRQLLKDFREGTNLEGVRDWTRERSPRTHLAGTNARSVPTFFSNTWHETLFPVNGALAVFEALTGPKHLNLWIGDHAAPEGSGLIMPGENVPVDEALAWLDHHVLGKAGEVPGWKPVRSQLMFAPTVREDSASWAEVTRRTEQLYLGAATGGQDGVLGTAPAAGWQVSFTTGQLTEAKAVDELLTTGQEEWKGNPKSYATGKFDRRYLATWVSPAGARKVRGTPHVRLTVTPAAASATLVAYLFDLAPDGTARIITHEPYTLTGAEAGRPATVEWDLQAAAYDVAADHRVMLVVGAKDKLYSDANPPLAALDLGSPAGRESRLDLPLG</sequence>
<comment type="caution">
    <text evidence="3">The sequence shown here is derived from an EMBL/GenBank/DDBJ whole genome shotgun (WGS) entry which is preliminary data.</text>
</comment>
<reference evidence="4" key="1">
    <citation type="journal article" date="2019" name="Int. J. Syst. Evol. Microbiol.">
        <title>The Global Catalogue of Microorganisms (GCM) 10K type strain sequencing project: providing services to taxonomists for standard genome sequencing and annotation.</title>
        <authorList>
            <consortium name="The Broad Institute Genomics Platform"/>
            <consortium name="The Broad Institute Genome Sequencing Center for Infectious Disease"/>
            <person name="Wu L."/>
            <person name="Ma J."/>
        </authorList>
    </citation>
    <scope>NUCLEOTIDE SEQUENCE [LARGE SCALE GENOMIC DNA]</scope>
    <source>
        <strain evidence="4">JCM 13006</strain>
    </source>
</reference>